<reference evidence="11" key="2">
    <citation type="submission" date="2023-03" db="EMBL/GenBank/DDBJ databases">
        <title>Bacterial isolates from washroom surfaces on a university campus.</title>
        <authorList>
            <person name="Holman D.B."/>
            <person name="Gzyl K.E."/>
            <person name="Taheri A.E."/>
        </authorList>
    </citation>
    <scope>NUCLEOTIDE SEQUENCE</scope>
    <source>
        <strain evidence="11">RD03</strain>
    </source>
</reference>
<keyword evidence="8 10" id="KW-0472">Membrane</keyword>
<sequence>MSNSRVIEIDSSGVAETTALKDFLSLIKIGIVNSNLITTFTGMWLALVVTNQHFLQSLDTVILTLLGSALIIAGSCSINNYIDRDIDPIMSRTKSRPTVTGKMSGAKVLTIGFSFITVGTILLFFTSITAGVIGIIGIFSYVVLYSMWSKRLYVSNTIVGSISGAVPPLIGWAAVDPNLDIMAWVLFLMMFIWQPPHFYALAMKRCEEYRAANIPMLPVVKGFEVTKRHIVFWVACLLPLPFFLMPLGIAFVILATAFNIGWLVMGIAGFKMKDDLKWAKLMFVYSLNYLTILFVAMVIVTVI</sequence>
<evidence type="ECO:0000313" key="11">
    <source>
        <dbReference type="EMBL" id="MDH5161055.1"/>
    </source>
</evidence>
<comment type="subunit">
    <text evidence="10">Interacts with CtaA.</text>
</comment>
<feature type="transmembrane region" description="Helical" evidence="10">
    <location>
        <begin position="181"/>
        <end position="202"/>
    </location>
</feature>
<evidence type="ECO:0000256" key="10">
    <source>
        <dbReference type="HAMAP-Rule" id="MF_00154"/>
    </source>
</evidence>
<feature type="transmembrane region" description="Helical" evidence="10">
    <location>
        <begin position="230"/>
        <end position="262"/>
    </location>
</feature>
<keyword evidence="13" id="KW-1185">Reference proteome</keyword>
<protein>
    <recommendedName>
        <fullName evidence="10">Protoheme IX farnesyltransferase</fullName>
        <ecNumber evidence="10">2.5.1.141</ecNumber>
    </recommendedName>
    <alternativeName>
        <fullName evidence="10">Heme B farnesyltransferase</fullName>
    </alternativeName>
    <alternativeName>
        <fullName evidence="10">Heme O synthase</fullName>
    </alternativeName>
</protein>
<comment type="caution">
    <text evidence="12">The sequence shown here is derived from an EMBL/GenBank/DDBJ whole genome shotgun (WGS) entry which is preliminary data.</text>
</comment>
<dbReference type="EMBL" id="MTLA01000123">
    <property type="protein sequence ID" value="OOP68259.1"/>
    <property type="molecule type" value="Genomic_DNA"/>
</dbReference>
<evidence type="ECO:0000256" key="7">
    <source>
        <dbReference type="ARBA" id="ARBA00023133"/>
    </source>
</evidence>
<feature type="transmembrane region" description="Helical" evidence="10">
    <location>
        <begin position="29"/>
        <end position="49"/>
    </location>
</feature>
<comment type="catalytic activity">
    <reaction evidence="9 10">
        <text>heme b + (2E,6E)-farnesyl diphosphate + H2O = Fe(II)-heme o + diphosphate</text>
        <dbReference type="Rhea" id="RHEA:28070"/>
        <dbReference type="ChEBI" id="CHEBI:15377"/>
        <dbReference type="ChEBI" id="CHEBI:33019"/>
        <dbReference type="ChEBI" id="CHEBI:60344"/>
        <dbReference type="ChEBI" id="CHEBI:60530"/>
        <dbReference type="ChEBI" id="CHEBI:175763"/>
        <dbReference type="EC" id="2.5.1.141"/>
    </reaction>
</comment>
<keyword evidence="6 10" id="KW-1133">Transmembrane helix</keyword>
<evidence type="ECO:0000256" key="4">
    <source>
        <dbReference type="ARBA" id="ARBA00022679"/>
    </source>
</evidence>
<keyword evidence="7 10" id="KW-0350">Heme biosynthesis</keyword>
<comment type="subcellular location">
    <subcellularLocation>
        <location evidence="1 10">Cell membrane</location>
        <topology evidence="1 10">Multi-pass membrane protein</topology>
    </subcellularLocation>
</comment>
<dbReference type="RefSeq" id="WP_071976607.1">
    <property type="nucleotide sequence ID" value="NZ_CP065424.1"/>
</dbReference>
<dbReference type="FunFam" id="1.10.357.140:FF:000001">
    <property type="entry name" value="Protoheme IX farnesyltransferase"/>
    <property type="match status" value="1"/>
</dbReference>
<dbReference type="PANTHER" id="PTHR43448:SF2">
    <property type="entry name" value="PROTOHEME IX FARNESYLTRANSFERASE, MITOCHONDRIAL"/>
    <property type="match status" value="1"/>
</dbReference>
<keyword evidence="4 10" id="KW-0808">Transferase</keyword>
<evidence type="ECO:0000256" key="3">
    <source>
        <dbReference type="ARBA" id="ARBA00022475"/>
    </source>
</evidence>
<dbReference type="Proteomes" id="UP000189761">
    <property type="component" value="Unassembled WGS sequence"/>
</dbReference>
<dbReference type="NCBIfam" id="TIGR01473">
    <property type="entry name" value="cyoE_ctaB"/>
    <property type="match status" value="1"/>
</dbReference>
<dbReference type="GO" id="GO:0005886">
    <property type="term" value="C:plasma membrane"/>
    <property type="evidence" value="ECO:0007669"/>
    <property type="project" value="UniProtKB-SubCell"/>
</dbReference>
<dbReference type="UniPathway" id="UPA00834">
    <property type="reaction ID" value="UER00712"/>
</dbReference>
<gene>
    <name evidence="10" type="primary">ctaB</name>
    <name evidence="11" type="synonym">cyoE</name>
    <name evidence="12" type="ORF">BWZ43_11255</name>
    <name evidence="11" type="ORF">P5X88_08905</name>
</gene>
<keyword evidence="5 10" id="KW-0812">Transmembrane</keyword>
<dbReference type="PROSITE" id="PS00943">
    <property type="entry name" value="UBIA"/>
    <property type="match status" value="1"/>
</dbReference>
<comment type="miscellaneous">
    <text evidence="10">Carbon 2 of the heme B porphyrin ring is defined according to the Fischer nomenclature.</text>
</comment>
<dbReference type="Gene3D" id="1.10.357.140">
    <property type="entry name" value="UbiA prenyltransferase"/>
    <property type="match status" value="1"/>
</dbReference>
<evidence type="ECO:0000256" key="1">
    <source>
        <dbReference type="ARBA" id="ARBA00004651"/>
    </source>
</evidence>
<feature type="transmembrane region" description="Helical" evidence="10">
    <location>
        <begin position="282"/>
        <end position="302"/>
    </location>
</feature>
<evidence type="ECO:0000256" key="5">
    <source>
        <dbReference type="ARBA" id="ARBA00022692"/>
    </source>
</evidence>
<comment type="similarity">
    <text evidence="10">Belongs to the UbiA prenyltransferase family. Protoheme IX farnesyltransferase subfamily.</text>
</comment>
<dbReference type="GO" id="GO:0048034">
    <property type="term" value="P:heme O biosynthetic process"/>
    <property type="evidence" value="ECO:0007669"/>
    <property type="project" value="UniProtKB-UniRule"/>
</dbReference>
<dbReference type="InterPro" id="IPR030470">
    <property type="entry name" value="UbiA_prenylTrfase_CS"/>
</dbReference>
<feature type="transmembrane region" description="Helical" evidence="10">
    <location>
        <begin position="61"/>
        <end position="82"/>
    </location>
</feature>
<dbReference type="InterPro" id="IPR044878">
    <property type="entry name" value="UbiA_sf"/>
</dbReference>
<comment type="pathway">
    <text evidence="2 10">Porphyrin-containing compound metabolism; heme O biosynthesis; heme O from protoheme: step 1/1.</text>
</comment>
<dbReference type="HAMAP" id="MF_00154">
    <property type="entry name" value="CyoE_CtaB"/>
    <property type="match status" value="1"/>
</dbReference>
<feature type="transmembrane region" description="Helical" evidence="10">
    <location>
        <begin position="128"/>
        <end position="145"/>
    </location>
</feature>
<dbReference type="EC" id="2.5.1.141" evidence="10"/>
<dbReference type="InterPro" id="IPR006369">
    <property type="entry name" value="Protohaem_IX_farnesylTrfase"/>
</dbReference>
<dbReference type="EMBL" id="JAROYP010000004">
    <property type="protein sequence ID" value="MDH5161055.1"/>
    <property type="molecule type" value="Genomic_DNA"/>
</dbReference>
<evidence type="ECO:0000256" key="2">
    <source>
        <dbReference type="ARBA" id="ARBA00004919"/>
    </source>
</evidence>
<evidence type="ECO:0000256" key="9">
    <source>
        <dbReference type="ARBA" id="ARBA00047690"/>
    </source>
</evidence>
<reference evidence="12 13" key="1">
    <citation type="submission" date="2017-01" db="EMBL/GenBank/DDBJ databases">
        <title>Draft genome sequence of Bacillus oleronius.</title>
        <authorList>
            <person name="Allam M."/>
        </authorList>
    </citation>
    <scope>NUCLEOTIDE SEQUENCE [LARGE SCALE GENOMIC DNA]</scope>
    <source>
        <strain evidence="12 13">DSM 9356</strain>
    </source>
</reference>
<organism evidence="12 13">
    <name type="scientific">Heyndrickxia oleronia</name>
    <dbReference type="NCBI Taxonomy" id="38875"/>
    <lineage>
        <taxon>Bacteria</taxon>
        <taxon>Bacillati</taxon>
        <taxon>Bacillota</taxon>
        <taxon>Bacilli</taxon>
        <taxon>Bacillales</taxon>
        <taxon>Bacillaceae</taxon>
        <taxon>Heyndrickxia</taxon>
    </lineage>
</organism>
<dbReference type="Proteomes" id="UP001159179">
    <property type="component" value="Unassembled WGS sequence"/>
</dbReference>
<dbReference type="AlphaFoldDB" id="A0A8E2LFK3"/>
<feature type="transmembrane region" description="Helical" evidence="10">
    <location>
        <begin position="152"/>
        <end position="175"/>
    </location>
</feature>
<accession>A0A8E2LFK3</accession>
<dbReference type="PANTHER" id="PTHR43448">
    <property type="entry name" value="PROTOHEME IX FARNESYLTRANSFERASE, MITOCHONDRIAL"/>
    <property type="match status" value="1"/>
</dbReference>
<evidence type="ECO:0000313" key="13">
    <source>
        <dbReference type="Proteomes" id="UP000189761"/>
    </source>
</evidence>
<dbReference type="CDD" id="cd13957">
    <property type="entry name" value="PT_UbiA_Cox10"/>
    <property type="match status" value="1"/>
</dbReference>
<evidence type="ECO:0000313" key="12">
    <source>
        <dbReference type="EMBL" id="OOP68259.1"/>
    </source>
</evidence>
<name>A0A8E2LFK3_9BACI</name>
<proteinExistence type="inferred from homology"/>
<evidence type="ECO:0000256" key="8">
    <source>
        <dbReference type="ARBA" id="ARBA00023136"/>
    </source>
</evidence>
<evidence type="ECO:0000256" key="6">
    <source>
        <dbReference type="ARBA" id="ARBA00022989"/>
    </source>
</evidence>
<keyword evidence="3 10" id="KW-1003">Cell membrane</keyword>
<dbReference type="InterPro" id="IPR000537">
    <property type="entry name" value="UbiA_prenyltransferase"/>
</dbReference>
<dbReference type="GO" id="GO:0008495">
    <property type="term" value="F:protoheme IX farnesyltransferase activity"/>
    <property type="evidence" value="ECO:0007669"/>
    <property type="project" value="UniProtKB-UniRule"/>
</dbReference>
<feature type="transmembrane region" description="Helical" evidence="10">
    <location>
        <begin position="103"/>
        <end position="122"/>
    </location>
</feature>
<comment type="function">
    <text evidence="10">Converts heme B (protoheme IX) to heme O by substitution of the vinyl group on carbon 2 of heme B porphyrin ring with a hydroxyethyl farnesyl side group.</text>
</comment>
<dbReference type="Pfam" id="PF01040">
    <property type="entry name" value="UbiA"/>
    <property type="match status" value="1"/>
</dbReference>